<dbReference type="InterPro" id="IPR027417">
    <property type="entry name" value="P-loop_NTPase"/>
</dbReference>
<feature type="transmembrane region" description="Helical" evidence="13">
    <location>
        <begin position="637"/>
        <end position="658"/>
    </location>
</feature>
<feature type="transmembrane region" description="Helical" evidence="13">
    <location>
        <begin position="678"/>
        <end position="699"/>
    </location>
</feature>
<evidence type="ECO:0000313" key="15">
    <source>
        <dbReference type="EMBL" id="EEF59551.1"/>
    </source>
</evidence>
<keyword evidence="4" id="KW-0997">Cell inner membrane</keyword>
<feature type="domain" description="ABC transporter" evidence="14">
    <location>
        <begin position="6"/>
        <end position="247"/>
    </location>
</feature>
<dbReference type="PROSITE" id="PS00211">
    <property type="entry name" value="ABC_TRANSPORTER_1"/>
    <property type="match status" value="1"/>
</dbReference>
<comment type="similarity">
    <text evidence="11">Belongs to the ABC-4 integral membrane protein family.</text>
</comment>
<keyword evidence="6" id="KW-0547">Nucleotide-binding</keyword>
<organism evidence="15 16">
    <name type="scientific">Pedosphaera parvula (strain Ellin514)</name>
    <dbReference type="NCBI Taxonomy" id="320771"/>
    <lineage>
        <taxon>Bacteria</taxon>
        <taxon>Pseudomonadati</taxon>
        <taxon>Verrucomicrobiota</taxon>
        <taxon>Pedosphaerae</taxon>
        <taxon>Pedosphaerales</taxon>
        <taxon>Pedosphaeraceae</taxon>
        <taxon>Pedosphaera</taxon>
    </lineage>
</organism>
<dbReference type="GO" id="GO:0022857">
    <property type="term" value="F:transmembrane transporter activity"/>
    <property type="evidence" value="ECO:0007669"/>
    <property type="project" value="TreeGrafter"/>
</dbReference>
<dbReference type="PROSITE" id="PS50893">
    <property type="entry name" value="ABC_TRANSPORTER_2"/>
    <property type="match status" value="1"/>
</dbReference>
<protein>
    <submittedName>
        <fullName evidence="15">ABC transporter related-protein</fullName>
    </submittedName>
</protein>
<reference evidence="15 16" key="1">
    <citation type="journal article" date="2011" name="J. Bacteriol.">
        <title>Genome sequence of 'Pedosphaera parvula' Ellin514, an aerobic Verrucomicrobial isolate from pasture soil.</title>
        <authorList>
            <person name="Kant R."/>
            <person name="van Passel M.W."/>
            <person name="Sangwan P."/>
            <person name="Palva A."/>
            <person name="Lucas S."/>
            <person name="Copeland A."/>
            <person name="Lapidus A."/>
            <person name="Glavina Del Rio T."/>
            <person name="Dalin E."/>
            <person name="Tice H."/>
            <person name="Bruce D."/>
            <person name="Goodwin L."/>
            <person name="Pitluck S."/>
            <person name="Chertkov O."/>
            <person name="Larimer F.W."/>
            <person name="Land M.L."/>
            <person name="Hauser L."/>
            <person name="Brettin T.S."/>
            <person name="Detter J.C."/>
            <person name="Han S."/>
            <person name="de Vos W.M."/>
            <person name="Janssen P.H."/>
            <person name="Smidt H."/>
        </authorList>
    </citation>
    <scope>NUCLEOTIDE SEQUENCE [LARGE SCALE GENOMIC DNA]</scope>
    <source>
        <strain evidence="15 16">Ellin514</strain>
    </source>
</reference>
<dbReference type="GO" id="GO:0016887">
    <property type="term" value="F:ATP hydrolysis activity"/>
    <property type="evidence" value="ECO:0007669"/>
    <property type="project" value="InterPro"/>
</dbReference>
<keyword evidence="7" id="KW-0067">ATP-binding</keyword>
<dbReference type="Proteomes" id="UP000003688">
    <property type="component" value="Unassembled WGS sequence"/>
</dbReference>
<evidence type="ECO:0000256" key="8">
    <source>
        <dbReference type="ARBA" id="ARBA00022989"/>
    </source>
</evidence>
<accession>B9XKQ8</accession>
<evidence type="ECO:0000256" key="9">
    <source>
        <dbReference type="ARBA" id="ARBA00023136"/>
    </source>
</evidence>
<comment type="subcellular location">
    <subcellularLocation>
        <location evidence="1">Cell inner membrane</location>
        <topology evidence="1">Multi-pass membrane protein</topology>
    </subcellularLocation>
</comment>
<keyword evidence="10" id="KW-0046">Antibiotic resistance</keyword>
<dbReference type="InterPro" id="IPR003593">
    <property type="entry name" value="AAA+_ATPase"/>
</dbReference>
<dbReference type="AlphaFoldDB" id="B9XKQ8"/>
<dbReference type="Pfam" id="PF00005">
    <property type="entry name" value="ABC_tran"/>
    <property type="match status" value="1"/>
</dbReference>
<evidence type="ECO:0000313" key="16">
    <source>
        <dbReference type="Proteomes" id="UP000003688"/>
    </source>
</evidence>
<evidence type="ECO:0000256" key="5">
    <source>
        <dbReference type="ARBA" id="ARBA00022692"/>
    </source>
</evidence>
<evidence type="ECO:0000256" key="13">
    <source>
        <dbReference type="SAM" id="Phobius"/>
    </source>
</evidence>
<evidence type="ECO:0000256" key="11">
    <source>
        <dbReference type="ARBA" id="ARBA00038076"/>
    </source>
</evidence>
<evidence type="ECO:0000256" key="12">
    <source>
        <dbReference type="ARBA" id="ARBA00038388"/>
    </source>
</evidence>
<dbReference type="SUPFAM" id="SSF52540">
    <property type="entry name" value="P-loop containing nucleoside triphosphate hydrolases"/>
    <property type="match status" value="1"/>
</dbReference>
<gene>
    <name evidence="15" type="ORF">Cflav_PD2458</name>
</gene>
<comment type="caution">
    <text evidence="15">The sequence shown here is derived from an EMBL/GenBank/DDBJ whole genome shotgun (WGS) entry which is preliminary data.</text>
</comment>
<dbReference type="STRING" id="320771.Cflav_PD2458"/>
<dbReference type="PANTHER" id="PTHR30572">
    <property type="entry name" value="MEMBRANE COMPONENT OF TRANSPORTER-RELATED"/>
    <property type="match status" value="1"/>
</dbReference>
<feature type="transmembrane region" description="Helical" evidence="13">
    <location>
        <begin position="280"/>
        <end position="301"/>
    </location>
</feature>
<dbReference type="RefSeq" id="WP_007416394.1">
    <property type="nucleotide sequence ID" value="NZ_ABOX02000026.1"/>
</dbReference>
<keyword evidence="5 13" id="KW-0812">Transmembrane</keyword>
<dbReference type="Pfam" id="PF12704">
    <property type="entry name" value="MacB_PCD"/>
    <property type="match status" value="1"/>
</dbReference>
<dbReference type="GO" id="GO:0046677">
    <property type="term" value="P:response to antibiotic"/>
    <property type="evidence" value="ECO:0007669"/>
    <property type="project" value="UniProtKB-KW"/>
</dbReference>
<evidence type="ECO:0000259" key="14">
    <source>
        <dbReference type="PROSITE" id="PS50893"/>
    </source>
</evidence>
<evidence type="ECO:0000256" key="3">
    <source>
        <dbReference type="ARBA" id="ARBA00022475"/>
    </source>
</evidence>
<evidence type="ECO:0000256" key="10">
    <source>
        <dbReference type="ARBA" id="ARBA00023251"/>
    </source>
</evidence>
<keyword evidence="9 13" id="KW-0472">Membrane</keyword>
<dbReference type="InterPro" id="IPR003838">
    <property type="entry name" value="ABC3_permease_C"/>
</dbReference>
<feature type="transmembrane region" description="Helical" evidence="13">
    <location>
        <begin position="593"/>
        <end position="617"/>
    </location>
</feature>
<dbReference type="Pfam" id="PF02687">
    <property type="entry name" value="FtsX"/>
    <property type="match status" value="1"/>
</dbReference>
<evidence type="ECO:0000256" key="7">
    <source>
        <dbReference type="ARBA" id="ARBA00022840"/>
    </source>
</evidence>
<dbReference type="InterPro" id="IPR025857">
    <property type="entry name" value="MacB_PCD"/>
</dbReference>
<dbReference type="FunFam" id="3.40.50.300:FF:000032">
    <property type="entry name" value="Export ABC transporter ATP-binding protein"/>
    <property type="match status" value="1"/>
</dbReference>
<keyword evidence="8 13" id="KW-1133">Transmembrane helix</keyword>
<dbReference type="SMART" id="SM00382">
    <property type="entry name" value="AAA"/>
    <property type="match status" value="1"/>
</dbReference>
<dbReference type="EMBL" id="ABOX02000026">
    <property type="protein sequence ID" value="EEF59551.1"/>
    <property type="molecule type" value="Genomic_DNA"/>
</dbReference>
<dbReference type="CDD" id="cd03255">
    <property type="entry name" value="ABC_MJ0796_LolCDE_FtsE"/>
    <property type="match status" value="1"/>
</dbReference>
<keyword evidence="3" id="KW-1003">Cell membrane</keyword>
<sequence length="716" mass="77747">MSKALITLENVLKVYRRGELEIPVLQGVSLQINQGELVALVGVSGSGKSTLMNILGCLDQPTSGTYWLDGQEMSALSEDGRALARNTKIGFVFQNFNLLPRTSALDNVLLPLNYTATHLSQHECRQRAREMLQLVGLQERMDHEPSQLSGGQQQRVAIARALINRPPVLFADEPTGNLDSRTTEEVLRMFQKLNEEEGITIIIVTHDMNVARHAKRVIRVSDGIIVEDGPPQNPVPAGKAETVTTGRRQQPEVAADWPAFSFSTAYRILRMALHALRRNVMRSVLTCIGIIIGIAAVIAMMEIGRGSSHSIEQTIASLGANVIQLDPSDTSVGGVSSGGGGQVTLTPEDADAIRQECTAVQAVAPSVDSRAQVLYGNRNWQPNNILGTTPDFLTVRKWDLSAGQPFTTDDVRSAAAVCLIGQTVVKQLFGDESPVGKEIRIKNIGLKVIGVLSPKGANMMGRDQDDYMIAPWTTIKFRVSGVRQATQTAGAASSSSQINSLKPLYPNQQVQLYPQQSAVQAADMPQMTRFADLDDVWVSAASPHDIPIAIRQITSVLRERHRIRAGRPDDFRIRDLTELSQALASTSRVMTNLLLIVALISLVVGGVGIMNIMLVSVTERTREIGLRMALGARARDILRQFLVEAVVLCLAGGIVGILTGRGISLLVTALLHWPTLPSLPAIIAAVAVSLTVGIIFGYYPAWKASRLNPIEALRYE</sequence>
<dbReference type="GO" id="GO:0005886">
    <property type="term" value="C:plasma membrane"/>
    <property type="evidence" value="ECO:0007669"/>
    <property type="project" value="UniProtKB-SubCell"/>
</dbReference>
<evidence type="ECO:0000256" key="1">
    <source>
        <dbReference type="ARBA" id="ARBA00004429"/>
    </source>
</evidence>
<dbReference type="GO" id="GO:0005524">
    <property type="term" value="F:ATP binding"/>
    <property type="evidence" value="ECO:0007669"/>
    <property type="project" value="UniProtKB-KW"/>
</dbReference>
<evidence type="ECO:0000256" key="6">
    <source>
        <dbReference type="ARBA" id="ARBA00022741"/>
    </source>
</evidence>
<dbReference type="GO" id="GO:0098796">
    <property type="term" value="C:membrane protein complex"/>
    <property type="evidence" value="ECO:0007669"/>
    <property type="project" value="UniProtKB-ARBA"/>
</dbReference>
<dbReference type="InterPro" id="IPR050250">
    <property type="entry name" value="Macrolide_Exporter_MacB"/>
</dbReference>
<proteinExistence type="inferred from homology"/>
<comment type="similarity">
    <text evidence="12">Belongs to the ABC transporter superfamily. Macrolide exporter (TC 3.A.1.122) family.</text>
</comment>
<keyword evidence="16" id="KW-1185">Reference proteome</keyword>
<evidence type="ECO:0000256" key="4">
    <source>
        <dbReference type="ARBA" id="ARBA00022519"/>
    </source>
</evidence>
<dbReference type="OrthoDB" id="9770036at2"/>
<dbReference type="InterPro" id="IPR017871">
    <property type="entry name" value="ABC_transporter-like_CS"/>
</dbReference>
<dbReference type="PANTHER" id="PTHR30572:SF4">
    <property type="entry name" value="ABC TRANSPORTER PERMEASE YTRF"/>
    <property type="match status" value="1"/>
</dbReference>
<dbReference type="InterPro" id="IPR017911">
    <property type="entry name" value="MacB-like_ATP-bd"/>
</dbReference>
<evidence type="ECO:0000256" key="2">
    <source>
        <dbReference type="ARBA" id="ARBA00022448"/>
    </source>
</evidence>
<dbReference type="InterPro" id="IPR003439">
    <property type="entry name" value="ABC_transporter-like_ATP-bd"/>
</dbReference>
<name>B9XKQ8_PEDPL</name>
<dbReference type="Gene3D" id="3.40.50.300">
    <property type="entry name" value="P-loop containing nucleotide triphosphate hydrolases"/>
    <property type="match status" value="1"/>
</dbReference>
<keyword evidence="2" id="KW-0813">Transport</keyword>